<name>A0A2I0HPE3_PUNGR</name>
<dbReference type="AlphaFoldDB" id="A0A2I0HPE3"/>
<sequence>MRFLVHNRVFKAKAAATQEATTYLQTALSRRLLKGGEKSMASLILFESTP</sequence>
<feature type="non-terminal residue" evidence="1">
    <location>
        <position position="50"/>
    </location>
</feature>
<gene>
    <name evidence="1" type="ORF">CRG98_046482</name>
</gene>
<evidence type="ECO:0000313" key="2">
    <source>
        <dbReference type="Proteomes" id="UP000233551"/>
    </source>
</evidence>
<dbReference type="Proteomes" id="UP000233551">
    <property type="component" value="Unassembled WGS sequence"/>
</dbReference>
<organism evidence="1 2">
    <name type="scientific">Punica granatum</name>
    <name type="common">Pomegranate</name>
    <dbReference type="NCBI Taxonomy" id="22663"/>
    <lineage>
        <taxon>Eukaryota</taxon>
        <taxon>Viridiplantae</taxon>
        <taxon>Streptophyta</taxon>
        <taxon>Embryophyta</taxon>
        <taxon>Tracheophyta</taxon>
        <taxon>Spermatophyta</taxon>
        <taxon>Magnoliopsida</taxon>
        <taxon>eudicotyledons</taxon>
        <taxon>Gunneridae</taxon>
        <taxon>Pentapetalae</taxon>
        <taxon>rosids</taxon>
        <taxon>malvids</taxon>
        <taxon>Myrtales</taxon>
        <taxon>Lythraceae</taxon>
        <taxon>Punica</taxon>
    </lineage>
</organism>
<proteinExistence type="predicted"/>
<evidence type="ECO:0000313" key="1">
    <source>
        <dbReference type="EMBL" id="PKI33126.1"/>
    </source>
</evidence>
<dbReference type="EMBL" id="PGOL01006956">
    <property type="protein sequence ID" value="PKI33126.1"/>
    <property type="molecule type" value="Genomic_DNA"/>
</dbReference>
<comment type="caution">
    <text evidence="1">The sequence shown here is derived from an EMBL/GenBank/DDBJ whole genome shotgun (WGS) entry which is preliminary data.</text>
</comment>
<keyword evidence="2" id="KW-1185">Reference proteome</keyword>
<protein>
    <submittedName>
        <fullName evidence="1">Uncharacterized protein</fullName>
    </submittedName>
</protein>
<reference evidence="1 2" key="1">
    <citation type="submission" date="2017-11" db="EMBL/GenBank/DDBJ databases">
        <title>De-novo sequencing of pomegranate (Punica granatum L.) genome.</title>
        <authorList>
            <person name="Akparov Z."/>
            <person name="Amiraslanov A."/>
            <person name="Hajiyeva S."/>
            <person name="Abbasov M."/>
            <person name="Kaur K."/>
            <person name="Hamwieh A."/>
            <person name="Solovyev V."/>
            <person name="Salamov A."/>
            <person name="Braich B."/>
            <person name="Kosarev P."/>
            <person name="Mahmoud A."/>
            <person name="Hajiyev E."/>
            <person name="Babayeva S."/>
            <person name="Izzatullayeva V."/>
            <person name="Mammadov A."/>
            <person name="Mammadov A."/>
            <person name="Sharifova S."/>
            <person name="Ojaghi J."/>
            <person name="Eynullazada K."/>
            <person name="Bayramov B."/>
            <person name="Abdulazimova A."/>
            <person name="Shahmuradov I."/>
        </authorList>
    </citation>
    <scope>NUCLEOTIDE SEQUENCE [LARGE SCALE GENOMIC DNA]</scope>
    <source>
        <strain evidence="2">cv. AG2017</strain>
        <tissue evidence="1">Leaf</tissue>
    </source>
</reference>
<accession>A0A2I0HPE3</accession>